<organism evidence="3 4">
    <name type="scientific">Cirrhinus mrigala</name>
    <name type="common">Mrigala</name>
    <dbReference type="NCBI Taxonomy" id="683832"/>
    <lineage>
        <taxon>Eukaryota</taxon>
        <taxon>Metazoa</taxon>
        <taxon>Chordata</taxon>
        <taxon>Craniata</taxon>
        <taxon>Vertebrata</taxon>
        <taxon>Euteleostomi</taxon>
        <taxon>Actinopterygii</taxon>
        <taxon>Neopterygii</taxon>
        <taxon>Teleostei</taxon>
        <taxon>Ostariophysi</taxon>
        <taxon>Cypriniformes</taxon>
        <taxon>Cyprinidae</taxon>
        <taxon>Labeoninae</taxon>
        <taxon>Labeonini</taxon>
        <taxon>Cirrhinus</taxon>
    </lineage>
</organism>
<comment type="caution">
    <text evidence="3">The sequence shown here is derived from an EMBL/GenBank/DDBJ whole genome shotgun (WGS) entry which is preliminary data.</text>
</comment>
<feature type="compositionally biased region" description="Basic and acidic residues" evidence="2">
    <location>
        <begin position="329"/>
        <end position="358"/>
    </location>
</feature>
<evidence type="ECO:0000313" key="3">
    <source>
        <dbReference type="EMBL" id="KAL0182371.1"/>
    </source>
</evidence>
<feature type="region of interest" description="Disordered" evidence="2">
    <location>
        <begin position="1"/>
        <end position="69"/>
    </location>
</feature>
<evidence type="ECO:0000256" key="2">
    <source>
        <dbReference type="SAM" id="MobiDB-lite"/>
    </source>
</evidence>
<keyword evidence="4" id="KW-1185">Reference proteome</keyword>
<feature type="region of interest" description="Disordered" evidence="2">
    <location>
        <begin position="281"/>
        <end position="358"/>
    </location>
</feature>
<feature type="compositionally biased region" description="Basic and acidic residues" evidence="2">
    <location>
        <begin position="146"/>
        <end position="162"/>
    </location>
</feature>
<feature type="compositionally biased region" description="Basic and acidic residues" evidence="2">
    <location>
        <begin position="187"/>
        <end position="203"/>
    </location>
</feature>
<sequence length="667" mass="74115">EMVTAEAEQTAPQPGQAVEEQGPQEPETPQKTSVPDAVPQSPTNSEPIAEIKVTRRASQATDKAQKRARRLSVPGNLFSFFTGVSRRKSGFWGESPLVQGSKDSEVSSAAVGTVGTCTSDGKESESTDKLKKQTSDVVDAPSNKTAETKDKETKAETDKEEAQNSNHANTPAQTELPTDSSETETLDQTKEDTDAEENVKFDDSENNDQTFWKSLKKPAIVDKDTAHPQSTPVIALCLETPLAKKTERNEGNCKYDYLDLACPLKTCNSVDIDKNLTVEMPSNNVPEEVPDLKAAQQTPEPSENDAVEERTEDNVEDQGELETDGGMEDTTKEESNEIGKDVDVGTEEHITSNEDHITMKVECEDVNEAVKEEHVTTEVGHEDVNSSNEKSEEEETCEKVQDLCPETEEDEHSTNKENVTMEVDHEDVNSRNENSENMTKSDLDEEMEIPTQDETTTDTQMPEISCQNKEDTSSDGEKIIVSIEEDAADDQDKTSPTEICSEKKEDGTDSKEPEQEVHINTNDIPVINVAEEQSKHLGEDTTDAPGLKLKKQVMFAVQEDKNEQEMPLANGLKNSDLTPPHESNGSTPKESNEDIIPPLSPTEPPLVTTSKVVSEGDKMEQQMRYNRNYMQQREHAQLEQKLQQQREQMFRHIEQEMTVSHKPFGLS</sequence>
<feature type="region of interest" description="Disordered" evidence="2">
    <location>
        <begin position="371"/>
        <end position="526"/>
    </location>
</feature>
<feature type="compositionally biased region" description="Polar residues" evidence="2">
    <location>
        <begin position="452"/>
        <end position="467"/>
    </location>
</feature>
<name>A0ABD0QBQ6_CIRMR</name>
<dbReference type="Proteomes" id="UP001529510">
    <property type="component" value="Unassembled WGS sequence"/>
</dbReference>
<feature type="compositionally biased region" description="Polar residues" evidence="2">
    <location>
        <begin position="572"/>
        <end position="589"/>
    </location>
</feature>
<proteinExistence type="predicted"/>
<feature type="compositionally biased region" description="Polar residues" evidence="2">
    <location>
        <begin position="163"/>
        <end position="180"/>
    </location>
</feature>
<feature type="region of interest" description="Disordered" evidence="2">
    <location>
        <begin position="88"/>
        <end position="210"/>
    </location>
</feature>
<feature type="compositionally biased region" description="Acidic residues" evidence="2">
    <location>
        <begin position="314"/>
        <end position="327"/>
    </location>
</feature>
<reference evidence="3 4" key="1">
    <citation type="submission" date="2024-05" db="EMBL/GenBank/DDBJ databases">
        <title>Genome sequencing and assembly of Indian major carp, Cirrhinus mrigala (Hamilton, 1822).</title>
        <authorList>
            <person name="Mohindra V."/>
            <person name="Chowdhury L.M."/>
            <person name="Lal K."/>
            <person name="Jena J.K."/>
        </authorList>
    </citation>
    <scope>NUCLEOTIDE SEQUENCE [LARGE SCALE GENOMIC DNA]</scope>
    <source>
        <strain evidence="3">CM1030</strain>
        <tissue evidence="3">Blood</tissue>
    </source>
</reference>
<evidence type="ECO:0000313" key="4">
    <source>
        <dbReference type="Proteomes" id="UP001529510"/>
    </source>
</evidence>
<feature type="compositionally biased region" description="Basic and acidic residues" evidence="2">
    <location>
        <begin position="422"/>
        <end position="442"/>
    </location>
</feature>
<evidence type="ECO:0000256" key="1">
    <source>
        <dbReference type="SAM" id="Coils"/>
    </source>
</evidence>
<feature type="compositionally biased region" description="Basic and acidic residues" evidence="2">
    <location>
        <begin position="120"/>
        <end position="134"/>
    </location>
</feature>
<keyword evidence="1" id="KW-0175">Coiled coil</keyword>
<feature type="non-terminal residue" evidence="3">
    <location>
        <position position="1"/>
    </location>
</feature>
<feature type="compositionally biased region" description="Low complexity" evidence="2">
    <location>
        <begin position="19"/>
        <end position="30"/>
    </location>
</feature>
<gene>
    <name evidence="3" type="ORF">M9458_021746</name>
</gene>
<feature type="compositionally biased region" description="Basic and acidic residues" evidence="2">
    <location>
        <begin position="371"/>
        <end position="384"/>
    </location>
</feature>
<feature type="compositionally biased region" description="Basic and acidic residues" evidence="2">
    <location>
        <begin position="490"/>
        <end position="517"/>
    </location>
</feature>
<protein>
    <submittedName>
        <fullName evidence="3">Uncharacterized protein</fullName>
    </submittedName>
</protein>
<feature type="region of interest" description="Disordered" evidence="2">
    <location>
        <begin position="558"/>
        <end position="608"/>
    </location>
</feature>
<dbReference type="AlphaFoldDB" id="A0ABD0QBQ6"/>
<feature type="compositionally biased region" description="Basic and acidic residues" evidence="2">
    <location>
        <begin position="468"/>
        <end position="478"/>
    </location>
</feature>
<dbReference type="EMBL" id="JAMKFB020000010">
    <property type="protein sequence ID" value="KAL0182371.1"/>
    <property type="molecule type" value="Genomic_DNA"/>
</dbReference>
<feature type="coiled-coil region" evidence="1">
    <location>
        <begin position="628"/>
        <end position="655"/>
    </location>
</feature>
<accession>A0ABD0QBQ6</accession>